<protein>
    <recommendedName>
        <fullName evidence="3 6">D-aminoacyl-tRNA deacylase</fullName>
        <ecNumber evidence="2 6">3.1.1.96</ecNumber>
    </recommendedName>
</protein>
<dbReference type="Proteomes" id="UP000297245">
    <property type="component" value="Unassembled WGS sequence"/>
</dbReference>
<sequence length="180" mass="19827">MRAILQRVTSASVTVENEVISQISKGLMVLVGIGTDDTLADASIIINKILSLRVFNDPTNPDKMWKSSVKDIDGEILCVSQFTLFANTTKGNKPDFHKAMSTEPSRELYHSFLEQLKKAYKPEKIQDGKFGAMMNVNLTNEGPVTFTIDSRKFEYVDTTSSNDKKKSKTGSKSGGAEIAP</sequence>
<proteinExistence type="inferred from homology"/>
<dbReference type="CDD" id="cd00563">
    <property type="entry name" value="Dtyr_deacylase"/>
    <property type="match status" value="1"/>
</dbReference>
<keyword evidence="6" id="KW-0820">tRNA-binding</keyword>
<dbReference type="Gene3D" id="3.50.80.10">
    <property type="entry name" value="D-tyrosyl-tRNA(Tyr) deacylase"/>
    <property type="match status" value="1"/>
</dbReference>
<dbReference type="HAMAP" id="MF_00518">
    <property type="entry name" value="Deacylase_Dtd"/>
    <property type="match status" value="1"/>
</dbReference>
<comment type="catalytic activity">
    <reaction evidence="4">
        <text>glycyl-tRNA(Ala) + H2O = tRNA(Ala) + glycine + H(+)</text>
        <dbReference type="Rhea" id="RHEA:53744"/>
        <dbReference type="Rhea" id="RHEA-COMP:9657"/>
        <dbReference type="Rhea" id="RHEA-COMP:13640"/>
        <dbReference type="ChEBI" id="CHEBI:15377"/>
        <dbReference type="ChEBI" id="CHEBI:15378"/>
        <dbReference type="ChEBI" id="CHEBI:57305"/>
        <dbReference type="ChEBI" id="CHEBI:78442"/>
        <dbReference type="ChEBI" id="CHEBI:78522"/>
        <dbReference type="EC" id="3.1.1.96"/>
    </reaction>
</comment>
<reference evidence="8 9" key="1">
    <citation type="journal article" date="2019" name="Nat. Ecol. Evol.">
        <title>Megaphylogeny resolves global patterns of mushroom evolution.</title>
        <authorList>
            <person name="Varga T."/>
            <person name="Krizsan K."/>
            <person name="Foldi C."/>
            <person name="Dima B."/>
            <person name="Sanchez-Garcia M."/>
            <person name="Sanchez-Ramirez S."/>
            <person name="Szollosi G.J."/>
            <person name="Szarkandi J.G."/>
            <person name="Papp V."/>
            <person name="Albert L."/>
            <person name="Andreopoulos W."/>
            <person name="Angelini C."/>
            <person name="Antonin V."/>
            <person name="Barry K.W."/>
            <person name="Bougher N.L."/>
            <person name="Buchanan P."/>
            <person name="Buyck B."/>
            <person name="Bense V."/>
            <person name="Catcheside P."/>
            <person name="Chovatia M."/>
            <person name="Cooper J."/>
            <person name="Damon W."/>
            <person name="Desjardin D."/>
            <person name="Finy P."/>
            <person name="Geml J."/>
            <person name="Haridas S."/>
            <person name="Hughes K."/>
            <person name="Justo A."/>
            <person name="Karasinski D."/>
            <person name="Kautmanova I."/>
            <person name="Kiss B."/>
            <person name="Kocsube S."/>
            <person name="Kotiranta H."/>
            <person name="LaButti K.M."/>
            <person name="Lechner B.E."/>
            <person name="Liimatainen K."/>
            <person name="Lipzen A."/>
            <person name="Lukacs Z."/>
            <person name="Mihaltcheva S."/>
            <person name="Morgado L.N."/>
            <person name="Niskanen T."/>
            <person name="Noordeloos M.E."/>
            <person name="Ohm R.A."/>
            <person name="Ortiz-Santana B."/>
            <person name="Ovrebo C."/>
            <person name="Racz N."/>
            <person name="Riley R."/>
            <person name="Savchenko A."/>
            <person name="Shiryaev A."/>
            <person name="Soop K."/>
            <person name="Spirin V."/>
            <person name="Szebenyi C."/>
            <person name="Tomsovsky M."/>
            <person name="Tulloss R.E."/>
            <person name="Uehling J."/>
            <person name="Grigoriev I.V."/>
            <person name="Vagvolgyi C."/>
            <person name="Papp T."/>
            <person name="Martin F.M."/>
            <person name="Miettinen O."/>
            <person name="Hibbett D.S."/>
            <person name="Nagy L.G."/>
        </authorList>
    </citation>
    <scope>NUCLEOTIDE SEQUENCE [LARGE SCALE GENOMIC DNA]</scope>
    <source>
        <strain evidence="8 9">CBS 962.96</strain>
    </source>
</reference>
<comment type="catalytic activity">
    <reaction evidence="5">
        <text>a D-aminoacyl-tRNA + H2O = a tRNA + a D-alpha-amino acid + H(+)</text>
        <dbReference type="Rhea" id="RHEA:13953"/>
        <dbReference type="Rhea" id="RHEA-COMP:10123"/>
        <dbReference type="Rhea" id="RHEA-COMP:10124"/>
        <dbReference type="ChEBI" id="CHEBI:15377"/>
        <dbReference type="ChEBI" id="CHEBI:15378"/>
        <dbReference type="ChEBI" id="CHEBI:59871"/>
        <dbReference type="ChEBI" id="CHEBI:78442"/>
        <dbReference type="ChEBI" id="CHEBI:79333"/>
        <dbReference type="EC" id="3.1.1.96"/>
    </reaction>
</comment>
<dbReference type="GO" id="GO:0106026">
    <property type="term" value="F:Gly-tRNA(Ala) deacylase activity"/>
    <property type="evidence" value="ECO:0007669"/>
    <property type="project" value="RHEA"/>
</dbReference>
<keyword evidence="6" id="KW-0378">Hydrolase</keyword>
<dbReference type="PANTHER" id="PTHR10472">
    <property type="entry name" value="D-TYROSYL-TRNA TYR DEACYLASE"/>
    <property type="match status" value="1"/>
</dbReference>
<name>A0A4S8L0Q9_DENBC</name>
<evidence type="ECO:0000313" key="8">
    <source>
        <dbReference type="EMBL" id="THU81508.1"/>
    </source>
</evidence>
<dbReference type="GO" id="GO:0000049">
    <property type="term" value="F:tRNA binding"/>
    <property type="evidence" value="ECO:0007669"/>
    <property type="project" value="UniProtKB-KW"/>
</dbReference>
<accession>A0A4S8L0Q9</accession>
<evidence type="ECO:0000256" key="2">
    <source>
        <dbReference type="ARBA" id="ARBA00013056"/>
    </source>
</evidence>
<organism evidence="8 9">
    <name type="scientific">Dendrothele bispora (strain CBS 962.96)</name>
    <dbReference type="NCBI Taxonomy" id="1314807"/>
    <lineage>
        <taxon>Eukaryota</taxon>
        <taxon>Fungi</taxon>
        <taxon>Dikarya</taxon>
        <taxon>Basidiomycota</taxon>
        <taxon>Agaricomycotina</taxon>
        <taxon>Agaricomycetes</taxon>
        <taxon>Agaricomycetidae</taxon>
        <taxon>Agaricales</taxon>
        <taxon>Agaricales incertae sedis</taxon>
        <taxon>Dendrothele</taxon>
    </lineage>
</organism>
<dbReference type="Pfam" id="PF02580">
    <property type="entry name" value="Tyr_Deacylase"/>
    <property type="match status" value="1"/>
</dbReference>
<dbReference type="GO" id="GO:0051500">
    <property type="term" value="F:D-tyrosyl-tRNA(Tyr) deacylase activity"/>
    <property type="evidence" value="ECO:0007669"/>
    <property type="project" value="TreeGrafter"/>
</dbReference>
<dbReference type="AlphaFoldDB" id="A0A4S8L0Q9"/>
<dbReference type="OrthoDB" id="275783at2759"/>
<dbReference type="EMBL" id="ML179803">
    <property type="protein sequence ID" value="THU81508.1"/>
    <property type="molecule type" value="Genomic_DNA"/>
</dbReference>
<dbReference type="FunFam" id="3.50.80.10:FF:000001">
    <property type="entry name" value="D-aminoacyl-tRNA deacylase"/>
    <property type="match status" value="1"/>
</dbReference>
<evidence type="ECO:0000256" key="5">
    <source>
        <dbReference type="ARBA" id="ARBA00048018"/>
    </source>
</evidence>
<evidence type="ECO:0000256" key="7">
    <source>
        <dbReference type="SAM" id="MobiDB-lite"/>
    </source>
</evidence>
<keyword evidence="9" id="KW-1185">Reference proteome</keyword>
<dbReference type="GO" id="GO:0005737">
    <property type="term" value="C:cytoplasm"/>
    <property type="evidence" value="ECO:0007669"/>
    <property type="project" value="UniProtKB-SubCell"/>
</dbReference>
<comment type="similarity">
    <text evidence="1 6">Belongs to the DTD family.</text>
</comment>
<evidence type="ECO:0000256" key="3">
    <source>
        <dbReference type="ARBA" id="ARBA00020007"/>
    </source>
</evidence>
<dbReference type="PANTHER" id="PTHR10472:SF5">
    <property type="entry name" value="D-AMINOACYL-TRNA DEACYLASE 1"/>
    <property type="match status" value="1"/>
</dbReference>
<evidence type="ECO:0000313" key="9">
    <source>
        <dbReference type="Proteomes" id="UP000297245"/>
    </source>
</evidence>
<evidence type="ECO:0000256" key="1">
    <source>
        <dbReference type="ARBA" id="ARBA00009673"/>
    </source>
</evidence>
<evidence type="ECO:0000256" key="6">
    <source>
        <dbReference type="RuleBase" id="RU003470"/>
    </source>
</evidence>
<dbReference type="EC" id="3.1.1.96" evidence="2 6"/>
<feature type="compositionally biased region" description="Low complexity" evidence="7">
    <location>
        <begin position="170"/>
        <end position="180"/>
    </location>
</feature>
<gene>
    <name evidence="8" type="ORF">K435DRAFT_693454</name>
</gene>
<dbReference type="SUPFAM" id="SSF69500">
    <property type="entry name" value="DTD-like"/>
    <property type="match status" value="1"/>
</dbReference>
<keyword evidence="6" id="KW-0963">Cytoplasm</keyword>
<dbReference type="NCBIfam" id="TIGR00256">
    <property type="entry name" value="D-aminoacyl-tRNA deacylase"/>
    <property type="match status" value="1"/>
</dbReference>
<evidence type="ECO:0000256" key="4">
    <source>
        <dbReference type="ARBA" id="ARBA00047676"/>
    </source>
</evidence>
<dbReference type="InterPro" id="IPR023509">
    <property type="entry name" value="DTD-like_sf"/>
</dbReference>
<keyword evidence="6" id="KW-0694">RNA-binding</keyword>
<comment type="subcellular location">
    <subcellularLocation>
        <location evidence="6">Cytoplasm</location>
    </subcellularLocation>
</comment>
<feature type="region of interest" description="Disordered" evidence="7">
    <location>
        <begin position="156"/>
        <end position="180"/>
    </location>
</feature>
<dbReference type="InterPro" id="IPR003732">
    <property type="entry name" value="Daa-tRNA_deacyls_DTD"/>
</dbReference>